<dbReference type="WBParaSite" id="Hba_11290">
    <property type="protein sequence ID" value="Hba_11290"/>
    <property type="gene ID" value="Hba_11290"/>
</dbReference>
<evidence type="ECO:0000256" key="1">
    <source>
        <dbReference type="SAM" id="MobiDB-lite"/>
    </source>
</evidence>
<evidence type="ECO:0000313" key="4">
    <source>
        <dbReference type="WBParaSite" id="Hba_11290"/>
    </source>
</evidence>
<accession>A0A1I7X1F5</accession>
<organism evidence="3 4">
    <name type="scientific">Heterorhabditis bacteriophora</name>
    <name type="common">Entomopathogenic nematode worm</name>
    <dbReference type="NCBI Taxonomy" id="37862"/>
    <lineage>
        <taxon>Eukaryota</taxon>
        <taxon>Metazoa</taxon>
        <taxon>Ecdysozoa</taxon>
        <taxon>Nematoda</taxon>
        <taxon>Chromadorea</taxon>
        <taxon>Rhabditida</taxon>
        <taxon>Rhabditina</taxon>
        <taxon>Rhabditomorpha</taxon>
        <taxon>Strongyloidea</taxon>
        <taxon>Heterorhabditidae</taxon>
        <taxon>Heterorhabditis</taxon>
    </lineage>
</organism>
<proteinExistence type="predicted"/>
<reference evidence="4" key="1">
    <citation type="submission" date="2016-11" db="UniProtKB">
        <authorList>
            <consortium name="WormBaseParasite"/>
        </authorList>
    </citation>
    <scope>IDENTIFICATION</scope>
</reference>
<feature type="compositionally biased region" description="Basic and acidic residues" evidence="1">
    <location>
        <begin position="1"/>
        <end position="19"/>
    </location>
</feature>
<name>A0A1I7X1F5_HETBA</name>
<sequence>MIRERERMSEDGEKSRSPDDYAQSGLWEVEPLYYNVPGRTDRSRRGKFIYIYIYIYLLSSMIKVKIVM</sequence>
<feature type="transmembrane region" description="Helical" evidence="2">
    <location>
        <begin position="48"/>
        <end position="66"/>
    </location>
</feature>
<dbReference type="AlphaFoldDB" id="A0A1I7X1F5"/>
<protein>
    <submittedName>
        <fullName evidence="4">Uncharacterized protein</fullName>
    </submittedName>
</protein>
<keyword evidence="2" id="KW-0472">Membrane</keyword>
<feature type="region of interest" description="Disordered" evidence="1">
    <location>
        <begin position="1"/>
        <end position="22"/>
    </location>
</feature>
<dbReference type="Proteomes" id="UP000095283">
    <property type="component" value="Unplaced"/>
</dbReference>
<evidence type="ECO:0000313" key="3">
    <source>
        <dbReference type="Proteomes" id="UP000095283"/>
    </source>
</evidence>
<keyword evidence="3" id="KW-1185">Reference proteome</keyword>
<keyword evidence="2" id="KW-1133">Transmembrane helix</keyword>
<evidence type="ECO:0000256" key="2">
    <source>
        <dbReference type="SAM" id="Phobius"/>
    </source>
</evidence>
<keyword evidence="2" id="KW-0812">Transmembrane</keyword>